<gene>
    <name evidence="2" type="ORF">GCM10007981_15770</name>
</gene>
<dbReference type="PANTHER" id="PTHR21294">
    <property type="entry name" value="ELECTRON TRANSFER FLAVOPROTEIN BETA-SUBUNIT"/>
    <property type="match status" value="1"/>
</dbReference>
<sequence>MLKNESGGDSNMDELTIVVPVKAAVPNITAVRLDPNTHNLVREGVPLMINPYDRNAVELALRIKDRFGGKVVTISMAPPNGKDFLESTIGMGVDEGILITDRVFAGADTLATSHAIAKSIAKLYPNFNLIIMGEETTDSTTAHMPAQVASWLEVPFVYYAIDAEPNIKDGTVRVSRYLEDEGLVEEFIYNMPIIMSVYRNSNPPRDISLNRKIMAKVNGLVKVLTNKELGLNPDCVGLKGSPTIVAKIEDAKPLPRKKQIFQGDPKEGAKWLLENLVKEEVIR</sequence>
<dbReference type="SUPFAM" id="SSF52402">
    <property type="entry name" value="Adenine nucleotide alpha hydrolases-like"/>
    <property type="match status" value="1"/>
</dbReference>
<dbReference type="Proteomes" id="UP000610960">
    <property type="component" value="Unassembled WGS sequence"/>
</dbReference>
<organism evidence="2 3">
    <name type="scientific">Thermocladium modestius</name>
    <dbReference type="NCBI Taxonomy" id="62609"/>
    <lineage>
        <taxon>Archaea</taxon>
        <taxon>Thermoproteota</taxon>
        <taxon>Thermoprotei</taxon>
        <taxon>Thermoproteales</taxon>
        <taxon>Thermoproteaceae</taxon>
        <taxon>Thermocladium</taxon>
    </lineage>
</organism>
<dbReference type="InterPro" id="IPR012255">
    <property type="entry name" value="ETF_b"/>
</dbReference>
<dbReference type="CDD" id="cd01714">
    <property type="entry name" value="ETF_beta"/>
    <property type="match status" value="1"/>
</dbReference>
<feature type="domain" description="Electron transfer flavoprotein alpha/beta-subunit N-terminal" evidence="1">
    <location>
        <begin position="37"/>
        <end position="233"/>
    </location>
</feature>
<name>A0A830GXV8_9CREN</name>
<dbReference type="PIRSF" id="PIRSF000090">
    <property type="entry name" value="Beta-ETF"/>
    <property type="match status" value="1"/>
</dbReference>
<dbReference type="InterPro" id="IPR014729">
    <property type="entry name" value="Rossmann-like_a/b/a_fold"/>
</dbReference>
<dbReference type="AlphaFoldDB" id="A0A830GXV8"/>
<dbReference type="SMART" id="SM00893">
    <property type="entry name" value="ETF"/>
    <property type="match status" value="1"/>
</dbReference>
<dbReference type="GO" id="GO:0009055">
    <property type="term" value="F:electron transfer activity"/>
    <property type="evidence" value="ECO:0007669"/>
    <property type="project" value="InterPro"/>
</dbReference>
<evidence type="ECO:0000313" key="2">
    <source>
        <dbReference type="EMBL" id="GGP21936.1"/>
    </source>
</evidence>
<dbReference type="Pfam" id="PF01012">
    <property type="entry name" value="ETF"/>
    <property type="match status" value="1"/>
</dbReference>
<keyword evidence="3" id="KW-1185">Reference proteome</keyword>
<protein>
    <submittedName>
        <fullName evidence="2">Electron transfer flavoprotein subunit beta</fullName>
    </submittedName>
</protein>
<dbReference type="InterPro" id="IPR033948">
    <property type="entry name" value="ETF_beta_N"/>
</dbReference>
<dbReference type="InterPro" id="IPR014730">
    <property type="entry name" value="ETF_a/b_N"/>
</dbReference>
<dbReference type="EMBL" id="BMNL01000003">
    <property type="protein sequence ID" value="GGP21936.1"/>
    <property type="molecule type" value="Genomic_DNA"/>
</dbReference>
<evidence type="ECO:0000313" key="3">
    <source>
        <dbReference type="Proteomes" id="UP000610960"/>
    </source>
</evidence>
<proteinExistence type="predicted"/>
<reference evidence="2" key="2">
    <citation type="submission" date="2020-09" db="EMBL/GenBank/DDBJ databases">
        <authorList>
            <person name="Sun Q."/>
            <person name="Ohkuma M."/>
        </authorList>
    </citation>
    <scope>NUCLEOTIDE SEQUENCE</scope>
    <source>
        <strain evidence="2">JCM 10088</strain>
    </source>
</reference>
<dbReference type="PANTHER" id="PTHR21294:SF17">
    <property type="entry name" value="PROTEIN FIXA"/>
    <property type="match status" value="1"/>
</dbReference>
<comment type="caution">
    <text evidence="2">The sequence shown here is derived from an EMBL/GenBank/DDBJ whole genome shotgun (WGS) entry which is preliminary data.</text>
</comment>
<evidence type="ECO:0000259" key="1">
    <source>
        <dbReference type="SMART" id="SM00893"/>
    </source>
</evidence>
<accession>A0A830GXV8</accession>
<reference evidence="2" key="1">
    <citation type="journal article" date="2014" name="Int. J. Syst. Evol. Microbiol.">
        <title>Complete genome sequence of Corynebacterium casei LMG S-19264T (=DSM 44701T), isolated from a smear-ripened cheese.</title>
        <authorList>
            <consortium name="US DOE Joint Genome Institute (JGI-PGF)"/>
            <person name="Walter F."/>
            <person name="Albersmeier A."/>
            <person name="Kalinowski J."/>
            <person name="Ruckert C."/>
        </authorList>
    </citation>
    <scope>NUCLEOTIDE SEQUENCE</scope>
    <source>
        <strain evidence="2">JCM 10088</strain>
    </source>
</reference>
<dbReference type="Gene3D" id="3.40.50.620">
    <property type="entry name" value="HUPs"/>
    <property type="match status" value="1"/>
</dbReference>